<reference evidence="1 2" key="1">
    <citation type="submission" date="2016-10" db="EMBL/GenBank/DDBJ databases">
        <authorList>
            <person name="Varghese N."/>
            <person name="Submissions S."/>
        </authorList>
    </citation>
    <scope>NUCLEOTIDE SEQUENCE [LARGE SCALE GENOMIC DNA]</scope>
    <source>
        <strain evidence="1 2">Sb17</strain>
    </source>
</reference>
<evidence type="ECO:0000313" key="2">
    <source>
        <dbReference type="Proteomes" id="UP000182107"/>
    </source>
</evidence>
<name>A0AAE8HLA2_STREI</name>
<sequence length="76" mass="7058">MKNLEQFDVMTSAELSNVEGGGWKCAAGVGGGAFSGLAAAGIGLAAASNPVGWVAGGIIVGSAVAGGGLTGAATFC</sequence>
<dbReference type="InterPro" id="IPR023991">
    <property type="entry name" value="Bacteriocin_IIb_lactobn/cerein"/>
</dbReference>
<accession>A0AAE8HLA2</accession>
<comment type="caution">
    <text evidence="1">The sequence shown here is derived from an EMBL/GenBank/DDBJ whole genome shotgun (WGS) entry which is preliminary data.</text>
</comment>
<dbReference type="NCBIfam" id="TIGR03949">
    <property type="entry name" value="bact_IIb_cerein"/>
    <property type="match status" value="1"/>
</dbReference>
<organism evidence="1 2">
    <name type="scientific">Streptococcus equinus</name>
    <name type="common">Streptococcus bovis</name>
    <dbReference type="NCBI Taxonomy" id="1335"/>
    <lineage>
        <taxon>Bacteria</taxon>
        <taxon>Bacillati</taxon>
        <taxon>Bacillota</taxon>
        <taxon>Bacilli</taxon>
        <taxon>Lactobacillales</taxon>
        <taxon>Streptococcaceae</taxon>
        <taxon>Streptococcus</taxon>
    </lineage>
</organism>
<protein>
    <submittedName>
        <fullName evidence="1">Class IIb bacteriocin, lactobin A/cerein 7B family</fullName>
    </submittedName>
</protein>
<evidence type="ECO:0000313" key="1">
    <source>
        <dbReference type="EMBL" id="SDW68481.1"/>
    </source>
</evidence>
<dbReference type="Proteomes" id="UP000182107">
    <property type="component" value="Unassembled WGS sequence"/>
</dbReference>
<proteinExistence type="predicted"/>
<dbReference type="AlphaFoldDB" id="A0AAE8HLA2"/>
<dbReference type="EMBL" id="FNMW01000001">
    <property type="protein sequence ID" value="SDW68481.1"/>
    <property type="molecule type" value="Genomic_DNA"/>
</dbReference>
<gene>
    <name evidence="1" type="ORF">SAMN05216415_1236</name>
</gene>
<dbReference type="RefSeq" id="WP_074602958.1">
    <property type="nucleotide sequence ID" value="NZ_FNMW01000001.1"/>
</dbReference>